<gene>
    <name evidence="1" type="ORF">BDN72DRAFT_896769</name>
</gene>
<protein>
    <submittedName>
        <fullName evidence="1">Uncharacterized protein</fullName>
    </submittedName>
</protein>
<organism evidence="1 2">
    <name type="scientific">Pluteus cervinus</name>
    <dbReference type="NCBI Taxonomy" id="181527"/>
    <lineage>
        <taxon>Eukaryota</taxon>
        <taxon>Fungi</taxon>
        <taxon>Dikarya</taxon>
        <taxon>Basidiomycota</taxon>
        <taxon>Agaricomycotina</taxon>
        <taxon>Agaricomycetes</taxon>
        <taxon>Agaricomycetidae</taxon>
        <taxon>Agaricales</taxon>
        <taxon>Pluteineae</taxon>
        <taxon>Pluteaceae</taxon>
        <taxon>Pluteus</taxon>
    </lineage>
</organism>
<keyword evidence="2" id="KW-1185">Reference proteome</keyword>
<name>A0ACD3AWI3_9AGAR</name>
<proteinExistence type="predicted"/>
<sequence length="332" mass="37297">MQPPPLSLHSALAMVPMSINATLGAVFVGFAVSCCIFGIFLTQVAAYFWRYPSDRKWTKFMVVLILLLEFADQGFIAHLTYYYGIENFAKPQVLLAATVTWSFILQLTVGAIVGAIVKASFAIRVWRFSERNIWITGFVLLLVFGHLGLAMTFAVKAFQLPDVFAVTNLRYHRFGIGSFNLPPSTSSYYANEYAKYNSMPHDNLWFIGVYFTLSKLYAISYLATLNTRRLVKGRGTDRQGLTSNNTNMFHLGTRMPSVIVPADLERAVRENDAGQHWDEIVKHPGHQEQWAERGDAYPPKTLANSLYPEHAFPTNSFCPGIPDNNKGVAQAY</sequence>
<reference evidence="1 2" key="1">
    <citation type="journal article" date="2019" name="Nat. Ecol. Evol.">
        <title>Megaphylogeny resolves global patterns of mushroom evolution.</title>
        <authorList>
            <person name="Varga T."/>
            <person name="Krizsan K."/>
            <person name="Foldi C."/>
            <person name="Dima B."/>
            <person name="Sanchez-Garcia M."/>
            <person name="Sanchez-Ramirez S."/>
            <person name="Szollosi G.J."/>
            <person name="Szarkandi J.G."/>
            <person name="Papp V."/>
            <person name="Albert L."/>
            <person name="Andreopoulos W."/>
            <person name="Angelini C."/>
            <person name="Antonin V."/>
            <person name="Barry K.W."/>
            <person name="Bougher N.L."/>
            <person name="Buchanan P."/>
            <person name="Buyck B."/>
            <person name="Bense V."/>
            <person name="Catcheside P."/>
            <person name="Chovatia M."/>
            <person name="Cooper J."/>
            <person name="Damon W."/>
            <person name="Desjardin D."/>
            <person name="Finy P."/>
            <person name="Geml J."/>
            <person name="Haridas S."/>
            <person name="Hughes K."/>
            <person name="Justo A."/>
            <person name="Karasinski D."/>
            <person name="Kautmanova I."/>
            <person name="Kiss B."/>
            <person name="Kocsube S."/>
            <person name="Kotiranta H."/>
            <person name="LaButti K.M."/>
            <person name="Lechner B.E."/>
            <person name="Liimatainen K."/>
            <person name="Lipzen A."/>
            <person name="Lukacs Z."/>
            <person name="Mihaltcheva S."/>
            <person name="Morgado L.N."/>
            <person name="Niskanen T."/>
            <person name="Noordeloos M.E."/>
            <person name="Ohm R.A."/>
            <person name="Ortiz-Santana B."/>
            <person name="Ovrebo C."/>
            <person name="Racz N."/>
            <person name="Riley R."/>
            <person name="Savchenko A."/>
            <person name="Shiryaev A."/>
            <person name="Soop K."/>
            <person name="Spirin V."/>
            <person name="Szebenyi C."/>
            <person name="Tomsovsky M."/>
            <person name="Tulloss R.E."/>
            <person name="Uehling J."/>
            <person name="Grigoriev I.V."/>
            <person name="Vagvolgyi C."/>
            <person name="Papp T."/>
            <person name="Martin F.M."/>
            <person name="Miettinen O."/>
            <person name="Hibbett D.S."/>
            <person name="Nagy L.G."/>
        </authorList>
    </citation>
    <scope>NUCLEOTIDE SEQUENCE [LARGE SCALE GENOMIC DNA]</scope>
    <source>
        <strain evidence="1 2">NL-1719</strain>
    </source>
</reference>
<evidence type="ECO:0000313" key="2">
    <source>
        <dbReference type="Proteomes" id="UP000308600"/>
    </source>
</evidence>
<accession>A0ACD3AWI3</accession>
<dbReference type="Proteomes" id="UP000308600">
    <property type="component" value="Unassembled WGS sequence"/>
</dbReference>
<evidence type="ECO:0000313" key="1">
    <source>
        <dbReference type="EMBL" id="TFK70080.1"/>
    </source>
</evidence>
<dbReference type="EMBL" id="ML208319">
    <property type="protein sequence ID" value="TFK70080.1"/>
    <property type="molecule type" value="Genomic_DNA"/>
</dbReference>